<feature type="compositionally biased region" description="Basic residues" evidence="14">
    <location>
        <begin position="561"/>
        <end position="574"/>
    </location>
</feature>
<feature type="zinc finger region" description="C3H1-type" evidence="13">
    <location>
        <begin position="356"/>
        <end position="384"/>
    </location>
</feature>
<dbReference type="PANTHER" id="PTHR12620">
    <property type="entry name" value="U2 SNRNP AUXILIARY FACTOR, SMALL SUBUNIT"/>
    <property type="match status" value="1"/>
</dbReference>
<accession>A0AAV6VLP5</accession>
<keyword evidence="10 12" id="KW-0694">RNA-binding</keyword>
<comment type="caution">
    <text evidence="17">The sequence shown here is derived from an EMBL/GenBank/DDBJ whole genome shotgun (WGS) entry which is preliminary data.</text>
</comment>
<dbReference type="SUPFAM" id="SSF54928">
    <property type="entry name" value="RNA-binding domain, RBD"/>
    <property type="match status" value="1"/>
</dbReference>
<feature type="domain" description="C3H1-type" evidence="16">
    <location>
        <begin position="496"/>
        <end position="523"/>
    </location>
</feature>
<keyword evidence="3" id="KW-0540">Nuclease</keyword>
<evidence type="ECO:0000256" key="6">
    <source>
        <dbReference type="ARBA" id="ARBA00022759"/>
    </source>
</evidence>
<keyword evidence="8" id="KW-0378">Hydrolase</keyword>
<feature type="compositionally biased region" description="Low complexity" evidence="14">
    <location>
        <begin position="539"/>
        <end position="560"/>
    </location>
</feature>
<dbReference type="SUPFAM" id="SSF56672">
    <property type="entry name" value="DNA/RNA polymerases"/>
    <property type="match status" value="1"/>
</dbReference>
<reference evidence="17 18" key="1">
    <citation type="journal article" date="2022" name="Nat. Ecol. Evol.">
        <title>A masculinizing supergene underlies an exaggerated male reproductive morph in a spider.</title>
        <authorList>
            <person name="Hendrickx F."/>
            <person name="De Corte Z."/>
            <person name="Sonet G."/>
            <person name="Van Belleghem S.M."/>
            <person name="Kostlbacher S."/>
            <person name="Vangestel C."/>
        </authorList>
    </citation>
    <scope>NUCLEOTIDE SEQUENCE [LARGE SCALE GENOMIC DNA]</scope>
    <source>
        <strain evidence="17">W744_W776</strain>
    </source>
</reference>
<dbReference type="InterPro" id="IPR012677">
    <property type="entry name" value="Nucleotide-bd_a/b_plait_sf"/>
</dbReference>
<evidence type="ECO:0000256" key="7">
    <source>
        <dbReference type="ARBA" id="ARBA00022771"/>
    </source>
</evidence>
<dbReference type="EMBL" id="JAFNEN010000052">
    <property type="protein sequence ID" value="KAG8197617.1"/>
    <property type="molecule type" value="Genomic_DNA"/>
</dbReference>
<dbReference type="SMART" id="SM00361">
    <property type="entry name" value="RRM_1"/>
    <property type="match status" value="1"/>
</dbReference>
<feature type="domain" description="C3H1-type" evidence="16">
    <location>
        <begin position="356"/>
        <end position="384"/>
    </location>
</feature>
<dbReference type="PRINTS" id="PR01848">
    <property type="entry name" value="U2AUXFACTOR"/>
</dbReference>
<evidence type="ECO:0000256" key="4">
    <source>
        <dbReference type="ARBA" id="ARBA00022723"/>
    </source>
</evidence>
<evidence type="ECO:0000256" key="3">
    <source>
        <dbReference type="ARBA" id="ARBA00022722"/>
    </source>
</evidence>
<evidence type="ECO:0000313" key="17">
    <source>
        <dbReference type="EMBL" id="KAG8197617.1"/>
    </source>
</evidence>
<dbReference type="GO" id="GO:0003964">
    <property type="term" value="F:RNA-directed DNA polymerase activity"/>
    <property type="evidence" value="ECO:0007669"/>
    <property type="project" value="UniProtKB-KW"/>
</dbReference>
<evidence type="ECO:0000256" key="10">
    <source>
        <dbReference type="ARBA" id="ARBA00022884"/>
    </source>
</evidence>
<feature type="domain" description="RRM" evidence="15">
    <location>
        <begin position="388"/>
        <end position="494"/>
    </location>
</feature>
<evidence type="ECO:0000256" key="12">
    <source>
        <dbReference type="PROSITE-ProRule" id="PRU00176"/>
    </source>
</evidence>
<evidence type="ECO:0000256" key="1">
    <source>
        <dbReference type="ARBA" id="ARBA00022679"/>
    </source>
</evidence>
<evidence type="ECO:0000259" key="15">
    <source>
        <dbReference type="PROSITE" id="PS50102"/>
    </source>
</evidence>
<dbReference type="PROSITE" id="PS50103">
    <property type="entry name" value="ZF_C3H1"/>
    <property type="match status" value="2"/>
</dbReference>
<evidence type="ECO:0000256" key="13">
    <source>
        <dbReference type="PROSITE-ProRule" id="PRU00723"/>
    </source>
</evidence>
<evidence type="ECO:0000256" key="5">
    <source>
        <dbReference type="ARBA" id="ARBA00022737"/>
    </source>
</evidence>
<keyword evidence="9 13" id="KW-0862">Zinc</keyword>
<keyword evidence="11" id="KW-0695">RNA-directed DNA polymerase</keyword>
<dbReference type="GO" id="GO:0089701">
    <property type="term" value="C:U2AF complex"/>
    <property type="evidence" value="ECO:0007669"/>
    <property type="project" value="InterPro"/>
</dbReference>
<dbReference type="PROSITE" id="PS50102">
    <property type="entry name" value="RRM"/>
    <property type="match status" value="1"/>
</dbReference>
<keyword evidence="18" id="KW-1185">Reference proteome</keyword>
<feature type="compositionally biased region" description="Basic and acidic residues" evidence="14">
    <location>
        <begin position="611"/>
        <end position="621"/>
    </location>
</feature>
<dbReference type="CDD" id="cd09274">
    <property type="entry name" value="RNase_HI_RT_Ty3"/>
    <property type="match status" value="1"/>
</dbReference>
<dbReference type="GO" id="GO:0004519">
    <property type="term" value="F:endonuclease activity"/>
    <property type="evidence" value="ECO:0007669"/>
    <property type="project" value="UniProtKB-KW"/>
</dbReference>
<dbReference type="GO" id="GO:0016787">
    <property type="term" value="F:hydrolase activity"/>
    <property type="evidence" value="ECO:0007669"/>
    <property type="project" value="UniProtKB-KW"/>
</dbReference>
<organism evidence="17 18">
    <name type="scientific">Oedothorax gibbosus</name>
    <dbReference type="NCBI Taxonomy" id="931172"/>
    <lineage>
        <taxon>Eukaryota</taxon>
        <taxon>Metazoa</taxon>
        <taxon>Ecdysozoa</taxon>
        <taxon>Arthropoda</taxon>
        <taxon>Chelicerata</taxon>
        <taxon>Arachnida</taxon>
        <taxon>Araneae</taxon>
        <taxon>Araneomorphae</taxon>
        <taxon>Entelegynae</taxon>
        <taxon>Araneoidea</taxon>
        <taxon>Linyphiidae</taxon>
        <taxon>Erigoninae</taxon>
        <taxon>Oedothorax</taxon>
    </lineage>
</organism>
<keyword evidence="4 13" id="KW-0479">Metal-binding</keyword>
<sequence>MLAAYASIKHFRHMLEARQFTLHTDHKPLTYAFRQRSDKCSPRQARQLDFISQFTTDIRYIKGSENIVADALSRISSISMPSPIDYEQIAQAQQNDPELQSLLSNSNIFHFKKINLPDCKRQYFAIFQLAQPDRTFPNSFASTFSQRYTTCLTQGLEAPRNSSGRVIFLKMGIALKILIPMPPSPPMPSVAIASKLSHKQFRVILKKFRRKKKRQQLAKERDHLEQLEQQRRESSPNYKEKELERLRNSELFEQFEERERLRKHKLWLLREQQAQTEFKKKQEHREIEKLKHEEERKRILAEFEQQQYVEGKAAEKSQKLKSEKEEVLQKTLSKLPQGDEPWHNPYVSASSNAEPGQEREQCQFFAKTGCCRFGDSCSRGHVHPAVSSTILIHGMYTHFSIGQTDRDDFDTDDILEYEDSERYQDFKNFYFDVLPEFKKYGKVIQFKVCSNHEPHLRGNVYVQFAKEESAVEAYKNFNGRYYAGKQMTCQFTHIIKWRSAICGLSFRNTCPKGIHCNFLHVFQNPTNEFWEADRDITSSQSSMRSSHSSRSNHSRSYSQRSYRRNHSSERRHHRDTTPEYRSSQRSSRHHRSTDSDSDESDNGHYSSSRSRHYERESESSSHSHRKKKHRHSKSRSRSPSPLEHGRKHKKKKHKKEKKSKKSKKDKKSDESD</sequence>
<keyword evidence="6" id="KW-0255">Endonuclease</keyword>
<dbReference type="InterPro" id="IPR041373">
    <property type="entry name" value="RT_RNaseH"/>
</dbReference>
<dbReference type="InterPro" id="IPR000504">
    <property type="entry name" value="RRM_dom"/>
</dbReference>
<feature type="region of interest" description="Disordered" evidence="14">
    <location>
        <begin position="539"/>
        <end position="672"/>
    </location>
</feature>
<dbReference type="InterPro" id="IPR035979">
    <property type="entry name" value="RBD_domain_sf"/>
</dbReference>
<dbReference type="InterPro" id="IPR009145">
    <property type="entry name" value="U2AF_small"/>
</dbReference>
<evidence type="ECO:0000313" key="18">
    <source>
        <dbReference type="Proteomes" id="UP000827092"/>
    </source>
</evidence>
<gene>
    <name evidence="17" type="ORF">JTE90_001548</name>
</gene>
<feature type="zinc finger region" description="C3H1-type" evidence="13">
    <location>
        <begin position="496"/>
        <end position="523"/>
    </location>
</feature>
<evidence type="ECO:0000256" key="9">
    <source>
        <dbReference type="ARBA" id="ARBA00022833"/>
    </source>
</evidence>
<dbReference type="GO" id="GO:0008270">
    <property type="term" value="F:zinc ion binding"/>
    <property type="evidence" value="ECO:0007669"/>
    <property type="project" value="UniProtKB-KW"/>
</dbReference>
<feature type="region of interest" description="Disordered" evidence="14">
    <location>
        <begin position="217"/>
        <end position="241"/>
    </location>
</feature>
<keyword evidence="7 13" id="KW-0863">Zinc-finger</keyword>
<keyword evidence="5" id="KW-0677">Repeat</keyword>
<evidence type="ECO:0000256" key="11">
    <source>
        <dbReference type="ARBA" id="ARBA00022918"/>
    </source>
</evidence>
<dbReference type="AlphaFoldDB" id="A0AAV6VLP5"/>
<dbReference type="Pfam" id="PF00076">
    <property type="entry name" value="RRM_1"/>
    <property type="match status" value="1"/>
</dbReference>
<keyword evidence="2" id="KW-0548">Nucleotidyltransferase</keyword>
<dbReference type="GO" id="GO:0000398">
    <property type="term" value="P:mRNA splicing, via spliceosome"/>
    <property type="evidence" value="ECO:0007669"/>
    <property type="project" value="InterPro"/>
</dbReference>
<evidence type="ECO:0000259" key="16">
    <source>
        <dbReference type="PROSITE" id="PS50103"/>
    </source>
</evidence>
<dbReference type="InterPro" id="IPR003954">
    <property type="entry name" value="RRM_euk-type"/>
</dbReference>
<dbReference type="Pfam" id="PF17917">
    <property type="entry name" value="RT_RNaseH"/>
    <property type="match status" value="1"/>
</dbReference>
<dbReference type="GO" id="GO:0003723">
    <property type="term" value="F:RNA binding"/>
    <property type="evidence" value="ECO:0007669"/>
    <property type="project" value="UniProtKB-UniRule"/>
</dbReference>
<feature type="compositionally biased region" description="Basic residues" evidence="14">
    <location>
        <begin position="645"/>
        <end position="665"/>
    </location>
</feature>
<dbReference type="SMART" id="SM00356">
    <property type="entry name" value="ZnF_C3H1"/>
    <property type="match status" value="2"/>
</dbReference>
<name>A0AAV6VLP5_9ARAC</name>
<dbReference type="InterPro" id="IPR043502">
    <property type="entry name" value="DNA/RNA_pol_sf"/>
</dbReference>
<feature type="compositionally biased region" description="Basic residues" evidence="14">
    <location>
        <begin position="622"/>
        <end position="636"/>
    </location>
</feature>
<keyword evidence="1" id="KW-0808">Transferase</keyword>
<dbReference type="Proteomes" id="UP000827092">
    <property type="component" value="Unassembled WGS sequence"/>
</dbReference>
<proteinExistence type="predicted"/>
<protein>
    <submittedName>
        <fullName evidence="17">Uncharacterized protein</fullName>
    </submittedName>
</protein>
<evidence type="ECO:0000256" key="2">
    <source>
        <dbReference type="ARBA" id="ARBA00022695"/>
    </source>
</evidence>
<dbReference type="CDD" id="cd12540">
    <property type="entry name" value="RRM_U2AFBPL"/>
    <property type="match status" value="1"/>
</dbReference>
<dbReference type="InterPro" id="IPR000571">
    <property type="entry name" value="Znf_CCCH"/>
</dbReference>
<evidence type="ECO:0000256" key="8">
    <source>
        <dbReference type="ARBA" id="ARBA00022801"/>
    </source>
</evidence>
<dbReference type="Gene3D" id="3.30.70.330">
    <property type="match status" value="1"/>
</dbReference>
<evidence type="ECO:0000256" key="14">
    <source>
        <dbReference type="SAM" id="MobiDB-lite"/>
    </source>
</evidence>